<comment type="similarity">
    <text evidence="1">Belongs to the metallo-beta-lactamase superfamily.</text>
</comment>
<dbReference type="InterPro" id="IPR001279">
    <property type="entry name" value="Metallo-B-lactamas"/>
</dbReference>
<gene>
    <name evidence="6" type="ORF">HGO23_04805</name>
</gene>
<accession>A0ABX7VLH6</accession>
<dbReference type="PANTHER" id="PTHR42978:SF6">
    <property type="entry name" value="QUORUM-QUENCHING LACTONASE YTNP-RELATED"/>
    <property type="match status" value="1"/>
</dbReference>
<dbReference type="InterPro" id="IPR036866">
    <property type="entry name" value="RibonucZ/Hydroxyglut_hydro"/>
</dbReference>
<evidence type="ECO:0000259" key="5">
    <source>
        <dbReference type="Pfam" id="PF00753"/>
    </source>
</evidence>
<dbReference type="Pfam" id="PF00753">
    <property type="entry name" value="Lactamase_B"/>
    <property type="match status" value="1"/>
</dbReference>
<dbReference type="InterPro" id="IPR051013">
    <property type="entry name" value="MBL_superfamily_lactonases"/>
</dbReference>
<feature type="domain" description="Metallo-beta-lactamase" evidence="5">
    <location>
        <begin position="30"/>
        <end position="142"/>
    </location>
</feature>
<name>A0ABX7VLH6_XENBU</name>
<evidence type="ECO:0000313" key="7">
    <source>
        <dbReference type="Proteomes" id="UP000665047"/>
    </source>
</evidence>
<evidence type="ECO:0000256" key="1">
    <source>
        <dbReference type="ARBA" id="ARBA00007749"/>
    </source>
</evidence>
<dbReference type="RefSeq" id="WP_099136119.1">
    <property type="nucleotide sequence ID" value="NZ_CP072455.1"/>
</dbReference>
<proteinExistence type="inferred from homology"/>
<protein>
    <submittedName>
        <fullName evidence="6">MBL fold metallo-hydrolase</fullName>
    </submittedName>
</protein>
<keyword evidence="7" id="KW-1185">Reference proteome</keyword>
<organism evidence="6 7">
    <name type="scientific">Xenorhabdus budapestensis</name>
    <dbReference type="NCBI Taxonomy" id="290110"/>
    <lineage>
        <taxon>Bacteria</taxon>
        <taxon>Pseudomonadati</taxon>
        <taxon>Pseudomonadota</taxon>
        <taxon>Gammaproteobacteria</taxon>
        <taxon>Enterobacterales</taxon>
        <taxon>Morganellaceae</taxon>
        <taxon>Xenorhabdus</taxon>
    </lineage>
</organism>
<keyword evidence="4" id="KW-0862">Zinc</keyword>
<evidence type="ECO:0000256" key="4">
    <source>
        <dbReference type="ARBA" id="ARBA00022833"/>
    </source>
</evidence>
<evidence type="ECO:0000313" key="6">
    <source>
        <dbReference type="EMBL" id="QTL41624.1"/>
    </source>
</evidence>
<evidence type="ECO:0000256" key="2">
    <source>
        <dbReference type="ARBA" id="ARBA00022723"/>
    </source>
</evidence>
<dbReference type="Gene3D" id="3.60.15.10">
    <property type="entry name" value="Ribonuclease Z/Hydroxyacylglutathione hydrolase-like"/>
    <property type="match status" value="1"/>
</dbReference>
<dbReference type="EMBL" id="CP072455">
    <property type="protein sequence ID" value="QTL41624.1"/>
    <property type="molecule type" value="Genomic_DNA"/>
</dbReference>
<dbReference type="PANTHER" id="PTHR42978">
    <property type="entry name" value="QUORUM-QUENCHING LACTONASE YTNP-RELATED-RELATED"/>
    <property type="match status" value="1"/>
</dbReference>
<keyword evidence="3" id="KW-0378">Hydrolase</keyword>
<sequence length="142" mass="15716">MISCYYIDTRRYYSNFYNVHCFGPTAGNIINNIHAAGYQPEEVKATLLTHMHPDHTCGITSLEGKAIFPNATVYISEAENNFRLNPQLVASISEKNQSFANMVQKAVAPYIAAKAFRIFKSGEEIISGIKAISTFGHTPGHT</sequence>
<dbReference type="SUPFAM" id="SSF56281">
    <property type="entry name" value="Metallo-hydrolase/oxidoreductase"/>
    <property type="match status" value="1"/>
</dbReference>
<dbReference type="Proteomes" id="UP000665047">
    <property type="component" value="Chromosome"/>
</dbReference>
<reference evidence="6 7" key="1">
    <citation type="submission" date="2021-03" db="EMBL/GenBank/DDBJ databases">
        <title>Complete Genome Sequence Data of Xenorhabdus budapestensis strain C72, a Candidate Biological Control Agent, from China.</title>
        <authorList>
            <person name="LI B."/>
            <person name="WANG S."/>
            <person name="QIU D."/>
        </authorList>
    </citation>
    <scope>NUCLEOTIDE SEQUENCE [LARGE SCALE GENOMIC DNA]</scope>
    <source>
        <strain evidence="6 7">C-7-2</strain>
    </source>
</reference>
<evidence type="ECO:0000256" key="3">
    <source>
        <dbReference type="ARBA" id="ARBA00022801"/>
    </source>
</evidence>
<keyword evidence="2" id="KW-0479">Metal-binding</keyword>